<gene>
    <name evidence="3" type="ORF">EOE48_13705</name>
</gene>
<evidence type="ECO:0000313" key="4">
    <source>
        <dbReference type="Proteomes" id="UP000286997"/>
    </source>
</evidence>
<comment type="caution">
    <text evidence="3">The sequence shown here is derived from an EMBL/GenBank/DDBJ whole genome shotgun (WGS) entry which is preliminary data.</text>
</comment>
<sequence length="288" mass="31768">MKFAFAGIDFLGGVFEGLVRAGWEPVKLFTRPCDGIYDHNETVVALARHHKVPIQLSRLRPADLDALAAIHGRDWALVVAGYPWLVTGWAGRVRYALNLHPSPLPDGRGPYPLFKAILDSYETWGVTAHVLAESGFDTGDILAQDLFATAPHETHETLLAKCQMAAQRLVEGPIARDLPARWRAAEPQGDGAYWPRATDADRTLDFRQGVDAVLRRVRAFGTIETIARLGDARVFVAAADGWTEPHRHAPGTVVHRHRRHVVVAARDGYVQITRWSTISLADAGKTGR</sequence>
<dbReference type="InterPro" id="IPR011034">
    <property type="entry name" value="Formyl_transferase-like_C_sf"/>
</dbReference>
<feature type="domain" description="Formyl transferase C-terminal" evidence="2">
    <location>
        <begin position="198"/>
        <end position="274"/>
    </location>
</feature>
<dbReference type="SUPFAM" id="SSF50486">
    <property type="entry name" value="FMT C-terminal domain-like"/>
    <property type="match status" value="1"/>
</dbReference>
<dbReference type="Gene3D" id="3.40.50.12230">
    <property type="match status" value="1"/>
</dbReference>
<evidence type="ECO:0000313" key="3">
    <source>
        <dbReference type="EMBL" id="RVU17440.1"/>
    </source>
</evidence>
<feature type="domain" description="Formyl transferase N-terminal" evidence="1">
    <location>
        <begin position="54"/>
        <end position="167"/>
    </location>
</feature>
<dbReference type="Pfam" id="PF00551">
    <property type="entry name" value="Formyl_trans_N"/>
    <property type="match status" value="1"/>
</dbReference>
<protein>
    <submittedName>
        <fullName evidence="3">Formyl transferase</fullName>
    </submittedName>
</protein>
<dbReference type="AlphaFoldDB" id="A0A437P579"/>
<dbReference type="InterPro" id="IPR002376">
    <property type="entry name" value="Formyl_transf_N"/>
</dbReference>
<organism evidence="3 4">
    <name type="scientific">Methylobacterium oryzihabitans</name>
    <dbReference type="NCBI Taxonomy" id="2499852"/>
    <lineage>
        <taxon>Bacteria</taxon>
        <taxon>Pseudomonadati</taxon>
        <taxon>Pseudomonadota</taxon>
        <taxon>Alphaproteobacteria</taxon>
        <taxon>Hyphomicrobiales</taxon>
        <taxon>Methylobacteriaceae</taxon>
        <taxon>Methylobacterium</taxon>
    </lineage>
</organism>
<name>A0A437P579_9HYPH</name>
<proteinExistence type="predicted"/>
<dbReference type="RefSeq" id="WP_127729951.1">
    <property type="nucleotide sequence ID" value="NZ_SACP01000012.1"/>
</dbReference>
<dbReference type="InterPro" id="IPR036477">
    <property type="entry name" value="Formyl_transf_N_sf"/>
</dbReference>
<dbReference type="Pfam" id="PF02911">
    <property type="entry name" value="Formyl_trans_C"/>
    <property type="match status" value="1"/>
</dbReference>
<accession>A0A437P579</accession>
<dbReference type="Proteomes" id="UP000286997">
    <property type="component" value="Unassembled WGS sequence"/>
</dbReference>
<dbReference type="SUPFAM" id="SSF53328">
    <property type="entry name" value="Formyltransferase"/>
    <property type="match status" value="1"/>
</dbReference>
<keyword evidence="4" id="KW-1185">Reference proteome</keyword>
<dbReference type="InterPro" id="IPR005793">
    <property type="entry name" value="Formyl_trans_C"/>
</dbReference>
<evidence type="ECO:0000259" key="1">
    <source>
        <dbReference type="Pfam" id="PF00551"/>
    </source>
</evidence>
<dbReference type="PANTHER" id="PTHR11138">
    <property type="entry name" value="METHIONYL-TRNA FORMYLTRANSFERASE"/>
    <property type="match status" value="1"/>
</dbReference>
<reference evidence="3 4" key="1">
    <citation type="submission" date="2019-01" db="EMBL/GenBank/DDBJ databases">
        <authorList>
            <person name="Chen W.-M."/>
        </authorList>
    </citation>
    <scope>NUCLEOTIDE SEQUENCE [LARGE SCALE GENOMIC DNA]</scope>
    <source>
        <strain evidence="3 4">TER-1</strain>
    </source>
</reference>
<dbReference type="PANTHER" id="PTHR11138:SF5">
    <property type="entry name" value="METHIONYL-TRNA FORMYLTRANSFERASE, MITOCHONDRIAL"/>
    <property type="match status" value="1"/>
</dbReference>
<dbReference type="OrthoDB" id="5355061at2"/>
<dbReference type="GO" id="GO:0004479">
    <property type="term" value="F:methionyl-tRNA formyltransferase activity"/>
    <property type="evidence" value="ECO:0007669"/>
    <property type="project" value="TreeGrafter"/>
</dbReference>
<dbReference type="EMBL" id="SACP01000012">
    <property type="protein sequence ID" value="RVU17440.1"/>
    <property type="molecule type" value="Genomic_DNA"/>
</dbReference>
<evidence type="ECO:0000259" key="2">
    <source>
        <dbReference type="Pfam" id="PF02911"/>
    </source>
</evidence>
<keyword evidence="3" id="KW-0808">Transferase</keyword>